<reference evidence="2" key="1">
    <citation type="submission" date="2021-12" db="EMBL/GenBank/DDBJ databases">
        <authorList>
            <person name="King R."/>
        </authorList>
    </citation>
    <scope>NUCLEOTIDE SEQUENCE</scope>
</reference>
<organism evidence="2 3">
    <name type="scientific">Bemisia tabaci</name>
    <name type="common">Sweetpotato whitefly</name>
    <name type="synonym">Aleurodes tabaci</name>
    <dbReference type="NCBI Taxonomy" id="7038"/>
    <lineage>
        <taxon>Eukaryota</taxon>
        <taxon>Metazoa</taxon>
        <taxon>Ecdysozoa</taxon>
        <taxon>Arthropoda</taxon>
        <taxon>Hexapoda</taxon>
        <taxon>Insecta</taxon>
        <taxon>Pterygota</taxon>
        <taxon>Neoptera</taxon>
        <taxon>Paraneoptera</taxon>
        <taxon>Hemiptera</taxon>
        <taxon>Sternorrhyncha</taxon>
        <taxon>Aleyrodoidea</taxon>
        <taxon>Aleyrodidae</taxon>
        <taxon>Aleyrodinae</taxon>
        <taxon>Bemisia</taxon>
    </lineage>
</organism>
<dbReference type="EMBL" id="OU963871">
    <property type="protein sequence ID" value="CAH0383198.1"/>
    <property type="molecule type" value="Genomic_DNA"/>
</dbReference>
<dbReference type="AlphaFoldDB" id="A0A9P0EXE6"/>
<sequence>MQKTGSYFRKGGKVVFGRINSNDSKRNIKQDLSIGQGGSGSARKSRQSRSPISSSTSDRRHARDYSFDKWTNSGLTAGGPHVVSTKAMARSPYRMFDRYGDVYLVQENQPTEETFRQIERYAYLDLQNTGDDPQKYESPVLVRVYTTNTFDQQLNEKFAHLKFLPEDGPLPSGKELYEAFEKARIAAGLPTNSPKPQFVQDKLQKTLSRTEN</sequence>
<keyword evidence="3" id="KW-1185">Reference proteome</keyword>
<gene>
    <name evidence="2" type="ORF">BEMITA_LOCUS2665</name>
</gene>
<accession>A0A9P0EXE6</accession>
<evidence type="ECO:0000313" key="3">
    <source>
        <dbReference type="Proteomes" id="UP001152759"/>
    </source>
</evidence>
<evidence type="ECO:0000256" key="1">
    <source>
        <dbReference type="SAM" id="MobiDB-lite"/>
    </source>
</evidence>
<dbReference type="Proteomes" id="UP001152759">
    <property type="component" value="Chromosome 10"/>
</dbReference>
<name>A0A9P0EXE6_BEMTA</name>
<proteinExistence type="predicted"/>
<feature type="compositionally biased region" description="Basic and acidic residues" evidence="1">
    <location>
        <begin position="202"/>
        <end position="212"/>
    </location>
</feature>
<protein>
    <submittedName>
        <fullName evidence="2">Uncharacterized protein</fullName>
    </submittedName>
</protein>
<evidence type="ECO:0000313" key="2">
    <source>
        <dbReference type="EMBL" id="CAH0383198.1"/>
    </source>
</evidence>
<feature type="region of interest" description="Disordered" evidence="1">
    <location>
        <begin position="188"/>
        <end position="212"/>
    </location>
</feature>
<feature type="region of interest" description="Disordered" evidence="1">
    <location>
        <begin position="18"/>
        <end position="61"/>
    </location>
</feature>